<dbReference type="Proteomes" id="UP000231632">
    <property type="component" value="Unassembled WGS sequence"/>
</dbReference>
<gene>
    <name evidence="2" type="ORF">MMIC_P0846</name>
</gene>
<evidence type="ECO:0000313" key="2">
    <source>
        <dbReference type="EMBL" id="GAV19888.1"/>
    </source>
</evidence>
<sequence>MIAKNNSVRVLVISIGYVPYPTPSDKNFVHELIGSLSNDIDLAVWSLNDAKEVLEKKQVGSHEVIFQSKNRIFHRPQFSDQLGSYQPHKRHSNIRNGLEMNLSLLWHSFFSLRAFIKAYKPSVLHFTDSVGPVLFIIKKLFPSIPITVTKPTMRISLENYSTGGIYKNYVKYGLIHATKLITYTRAAADELQKIGCEHNALEVIPWGVRTIELNSRAKIQSAFRKRYSCKPEDLLIVVSDRLPEQELFQTLSCLRSSKFSNVLFVVAIRPTRYKEEYRKYSGGNVVVENGPKDFHELLEAADGILSPVSVSEAMSTSLLPLTWIEAMLKKTPIITSRYPGVDDLIQDRENGFIYNALEDLPVTLDVIRKKSAIERIRSRARETILSNFDLELIAKRYADIWKNISRGN</sequence>
<accession>A0A1L8CLU3</accession>
<dbReference type="AlphaFoldDB" id="A0A1L8CLU3"/>
<dbReference type="PANTHER" id="PTHR12526">
    <property type="entry name" value="GLYCOSYLTRANSFERASE"/>
    <property type="match status" value="1"/>
</dbReference>
<dbReference type="Pfam" id="PF13439">
    <property type="entry name" value="Glyco_transf_4"/>
    <property type="match status" value="1"/>
</dbReference>
<feature type="domain" description="Glycosyltransferase subfamily 4-like N-terminal" evidence="1">
    <location>
        <begin position="93"/>
        <end position="210"/>
    </location>
</feature>
<dbReference type="Gene3D" id="3.40.50.2000">
    <property type="entry name" value="Glycogen Phosphorylase B"/>
    <property type="match status" value="2"/>
</dbReference>
<evidence type="ECO:0000259" key="1">
    <source>
        <dbReference type="Pfam" id="PF13439"/>
    </source>
</evidence>
<name>A0A1L8CLU3_9PROT</name>
<dbReference type="EMBL" id="BDFD01000005">
    <property type="protein sequence ID" value="GAV19888.1"/>
    <property type="molecule type" value="Genomic_DNA"/>
</dbReference>
<dbReference type="STRING" id="1921010.MMIC_P0846"/>
<proteinExistence type="predicted"/>
<dbReference type="GO" id="GO:0016757">
    <property type="term" value="F:glycosyltransferase activity"/>
    <property type="evidence" value="ECO:0007669"/>
    <property type="project" value="UniProtKB-ARBA"/>
</dbReference>
<dbReference type="PANTHER" id="PTHR12526:SF638">
    <property type="entry name" value="SPORE COAT PROTEIN SA"/>
    <property type="match status" value="1"/>
</dbReference>
<comment type="caution">
    <text evidence="2">The sequence shown here is derived from an EMBL/GenBank/DDBJ whole genome shotgun (WGS) entry which is preliminary data.</text>
</comment>
<dbReference type="RefSeq" id="WP_072659217.1">
    <property type="nucleotide sequence ID" value="NZ_BDFD01000005.1"/>
</dbReference>
<protein>
    <recommendedName>
        <fullName evidence="1">Glycosyltransferase subfamily 4-like N-terminal domain-containing protein</fullName>
    </recommendedName>
</protein>
<organism evidence="2 3">
    <name type="scientific">Mariprofundus micogutta</name>
    <dbReference type="NCBI Taxonomy" id="1921010"/>
    <lineage>
        <taxon>Bacteria</taxon>
        <taxon>Pseudomonadati</taxon>
        <taxon>Pseudomonadota</taxon>
        <taxon>Candidatius Mariprofundia</taxon>
        <taxon>Mariprofundales</taxon>
        <taxon>Mariprofundaceae</taxon>
        <taxon>Mariprofundus</taxon>
    </lineage>
</organism>
<evidence type="ECO:0000313" key="3">
    <source>
        <dbReference type="Proteomes" id="UP000231632"/>
    </source>
</evidence>
<dbReference type="OrthoDB" id="9790710at2"/>
<keyword evidence="3" id="KW-1185">Reference proteome</keyword>
<dbReference type="InterPro" id="IPR028098">
    <property type="entry name" value="Glyco_trans_4-like_N"/>
</dbReference>
<dbReference type="SUPFAM" id="SSF53756">
    <property type="entry name" value="UDP-Glycosyltransferase/glycogen phosphorylase"/>
    <property type="match status" value="1"/>
</dbReference>
<dbReference type="Pfam" id="PF13692">
    <property type="entry name" value="Glyco_trans_1_4"/>
    <property type="match status" value="1"/>
</dbReference>
<reference evidence="2 3" key="1">
    <citation type="journal article" date="2017" name="Arch. Microbiol.">
        <title>Mariprofundus micogutta sp. nov., a novel iron-oxidizing zetaproteobacterium isolated from a deep-sea hydrothermal field at the Bayonnaise knoll of the Izu-Ogasawara arc, and a description of Mariprofundales ord. nov. and Zetaproteobacteria classis nov.</title>
        <authorList>
            <person name="Makita H."/>
            <person name="Tanaka E."/>
            <person name="Mitsunobu S."/>
            <person name="Miyazaki M."/>
            <person name="Nunoura T."/>
            <person name="Uematsu K."/>
            <person name="Takaki Y."/>
            <person name="Nishi S."/>
            <person name="Shimamura S."/>
            <person name="Takai K."/>
        </authorList>
    </citation>
    <scope>NUCLEOTIDE SEQUENCE [LARGE SCALE GENOMIC DNA]</scope>
    <source>
        <strain evidence="2 3">ET2</strain>
    </source>
</reference>
<dbReference type="CDD" id="cd03801">
    <property type="entry name" value="GT4_PimA-like"/>
    <property type="match status" value="1"/>
</dbReference>